<evidence type="ECO:0000313" key="2">
    <source>
        <dbReference type="EMBL" id="MPM95834.1"/>
    </source>
</evidence>
<reference evidence="2" key="1">
    <citation type="submission" date="2019-08" db="EMBL/GenBank/DDBJ databases">
        <authorList>
            <person name="Kucharzyk K."/>
            <person name="Murdoch R.W."/>
            <person name="Higgins S."/>
            <person name="Loffler F."/>
        </authorList>
    </citation>
    <scope>NUCLEOTIDE SEQUENCE</scope>
</reference>
<feature type="domain" description="ACT" evidence="1">
    <location>
        <begin position="54"/>
        <end position="126"/>
    </location>
</feature>
<accession>A0A645E218</accession>
<dbReference type="PROSITE" id="PS51671">
    <property type="entry name" value="ACT"/>
    <property type="match status" value="1"/>
</dbReference>
<dbReference type="PANTHER" id="PTHR40099">
    <property type="entry name" value="ACETOLACTATE SYNTHASE, SMALL SUBUNIT"/>
    <property type="match status" value="1"/>
</dbReference>
<gene>
    <name evidence="2" type="ORF">SDC9_142989</name>
</gene>
<dbReference type="AlphaFoldDB" id="A0A645E218"/>
<organism evidence="2">
    <name type="scientific">bioreactor metagenome</name>
    <dbReference type="NCBI Taxonomy" id="1076179"/>
    <lineage>
        <taxon>unclassified sequences</taxon>
        <taxon>metagenomes</taxon>
        <taxon>ecological metagenomes</taxon>
    </lineage>
</organism>
<dbReference type="SUPFAM" id="SSF55021">
    <property type="entry name" value="ACT-like"/>
    <property type="match status" value="2"/>
</dbReference>
<dbReference type="InterPro" id="IPR045739">
    <property type="entry name" value="ACT_dom_pair"/>
</dbReference>
<proteinExistence type="predicted"/>
<comment type="caution">
    <text evidence="2">The sequence shown here is derived from an EMBL/GenBank/DDBJ whole genome shotgun (WGS) entry which is preliminary data.</text>
</comment>
<sequence>MELTDLLSAARVDMRALSVSDTKDFGILRMIADDPDRAADALRESGCVFSVSPVLAVEIADEPGSLSRILHILSQNGINLEYLYAFLARKEQRAYMILRVEDNRGTADVLTAHGIKLVGQQELSAL</sequence>
<name>A0A645E218_9ZZZZ</name>
<dbReference type="EMBL" id="VSSQ01042279">
    <property type="protein sequence ID" value="MPM95834.1"/>
    <property type="molecule type" value="Genomic_DNA"/>
</dbReference>
<dbReference type="Gene3D" id="3.30.2130.10">
    <property type="entry name" value="VC0802-like"/>
    <property type="match status" value="1"/>
</dbReference>
<dbReference type="PANTHER" id="PTHR40099:SF1">
    <property type="entry name" value="ACETOLACTATE SYNTHASE, SMALL SUBUNIT"/>
    <property type="match status" value="1"/>
</dbReference>
<dbReference type="Pfam" id="PF19571">
    <property type="entry name" value="ACT_8"/>
    <property type="match status" value="1"/>
</dbReference>
<dbReference type="CDD" id="cd04882">
    <property type="entry name" value="ACT_Bt0572_2"/>
    <property type="match status" value="1"/>
</dbReference>
<evidence type="ECO:0000259" key="1">
    <source>
        <dbReference type="PROSITE" id="PS51671"/>
    </source>
</evidence>
<dbReference type="InterPro" id="IPR045865">
    <property type="entry name" value="ACT-like_dom_sf"/>
</dbReference>
<protein>
    <recommendedName>
        <fullName evidence="1">ACT domain-containing protein</fullName>
    </recommendedName>
</protein>
<dbReference type="InterPro" id="IPR002912">
    <property type="entry name" value="ACT_dom"/>
</dbReference>